<keyword evidence="1" id="KW-0472">Membrane</keyword>
<dbReference type="Proteomes" id="UP000027604">
    <property type="component" value="Chromosome I"/>
</dbReference>
<protein>
    <submittedName>
        <fullName evidence="2">Putative membrane protein</fullName>
    </submittedName>
</protein>
<evidence type="ECO:0000313" key="2">
    <source>
        <dbReference type="EMBL" id="CDG84497.1"/>
    </source>
</evidence>
<feature type="transmembrane region" description="Helical" evidence="1">
    <location>
        <begin position="55"/>
        <end position="78"/>
    </location>
</feature>
<evidence type="ECO:0000256" key="1">
    <source>
        <dbReference type="SAM" id="Phobius"/>
    </source>
</evidence>
<proteinExistence type="predicted"/>
<dbReference type="HOGENOM" id="CLU_2538048_0_0_4"/>
<keyword evidence="1" id="KW-0812">Transmembrane</keyword>
<name>W0VB62_9BURK</name>
<dbReference type="KEGG" id="jag:GJA_3886"/>
<dbReference type="EMBL" id="HG322949">
    <property type="protein sequence ID" value="CDG84497.1"/>
    <property type="molecule type" value="Genomic_DNA"/>
</dbReference>
<dbReference type="AlphaFoldDB" id="W0VB62"/>
<gene>
    <name evidence="2" type="ORF">GJA_3886</name>
</gene>
<keyword evidence="3" id="KW-1185">Reference proteome</keyword>
<keyword evidence="1" id="KW-1133">Transmembrane helix</keyword>
<sequence>MWFRGCMVAVVCGIFIWLNMGVMSFIRDAFAHDSARMLASPPMPAADRLITSNVVMALIGATVVQTGIGFIAIMSYLFPKRPR</sequence>
<organism evidence="2 3">
    <name type="scientific">Janthinobacterium agaricidamnosum NBRC 102515 = DSM 9628</name>
    <dbReference type="NCBI Taxonomy" id="1349767"/>
    <lineage>
        <taxon>Bacteria</taxon>
        <taxon>Pseudomonadati</taxon>
        <taxon>Pseudomonadota</taxon>
        <taxon>Betaproteobacteria</taxon>
        <taxon>Burkholderiales</taxon>
        <taxon>Oxalobacteraceae</taxon>
        <taxon>Janthinobacterium</taxon>
    </lineage>
</organism>
<evidence type="ECO:0000313" key="3">
    <source>
        <dbReference type="Proteomes" id="UP000027604"/>
    </source>
</evidence>
<accession>W0VB62</accession>
<reference evidence="2 3" key="1">
    <citation type="journal article" date="2015" name="Genome Announc.">
        <title>Genome Sequence of Mushroom Soft-Rot Pathogen Janthinobacterium agaricidamnosum.</title>
        <authorList>
            <person name="Graupner K."/>
            <person name="Lackner G."/>
            <person name="Hertweck C."/>
        </authorList>
    </citation>
    <scope>NUCLEOTIDE SEQUENCE [LARGE SCALE GENOMIC DNA]</scope>
    <source>
        <strain evidence="3">NBRC 102515 / DSM 9628</strain>
    </source>
</reference>
<dbReference type="PATRIC" id="fig|1349767.4.peg.472"/>